<keyword evidence="9" id="KW-0175">Coiled coil</keyword>
<evidence type="ECO:0000313" key="12">
    <source>
        <dbReference type="Proteomes" id="UP000230251"/>
    </source>
</evidence>
<evidence type="ECO:0000256" key="5">
    <source>
        <dbReference type="ARBA" id="ARBA00023146"/>
    </source>
</evidence>
<feature type="binding site" evidence="7">
    <location>
        <position position="259"/>
    </location>
    <ligand>
        <name>L-serine</name>
        <dbReference type="ChEBI" id="CHEBI:33384"/>
    </ligand>
</feature>
<feature type="binding site" evidence="8">
    <location>
        <begin position="275"/>
        <end position="278"/>
    </location>
    <ligand>
        <name>ATP</name>
        <dbReference type="ChEBI" id="CHEBI:30616"/>
    </ligand>
</feature>
<feature type="domain" description="Aminoacyl-transfer RNA synthetases class-II family profile" evidence="10">
    <location>
        <begin position="136"/>
        <end position="405"/>
    </location>
</feature>
<evidence type="ECO:0000256" key="2">
    <source>
        <dbReference type="ARBA" id="ARBA00022741"/>
    </source>
</evidence>
<comment type="subunit">
    <text evidence="6">Homodimer. The tRNA molecule binds across the dimer.</text>
</comment>
<dbReference type="EC" id="6.1.1.11" evidence="6"/>
<feature type="site" description="Important for serine binding" evidence="7">
    <location>
        <position position="380"/>
    </location>
</feature>
<evidence type="ECO:0000256" key="8">
    <source>
        <dbReference type="PIRSR" id="PIRSR001529-2"/>
    </source>
</evidence>
<feature type="binding site" evidence="6 7">
    <location>
        <position position="282"/>
    </location>
    <ligand>
        <name>L-serine</name>
        <dbReference type="ChEBI" id="CHEBI:33384"/>
    </ligand>
</feature>
<evidence type="ECO:0000259" key="10">
    <source>
        <dbReference type="PROSITE" id="PS50862"/>
    </source>
</evidence>
<dbReference type="InterPro" id="IPR033729">
    <property type="entry name" value="SerRS_core"/>
</dbReference>
<keyword evidence="6" id="KW-0963">Cytoplasm</keyword>
<evidence type="ECO:0000256" key="6">
    <source>
        <dbReference type="HAMAP-Rule" id="MF_00176"/>
    </source>
</evidence>
<feature type="binding site" evidence="6">
    <location>
        <begin position="228"/>
        <end position="230"/>
    </location>
    <ligand>
        <name>L-serine</name>
        <dbReference type="ChEBI" id="CHEBI:33384"/>
    </ligand>
</feature>
<dbReference type="Proteomes" id="UP000230251">
    <property type="component" value="Unassembled WGS sequence"/>
</dbReference>
<dbReference type="EMBL" id="PFSI01000036">
    <property type="protein sequence ID" value="PJC24486.1"/>
    <property type="molecule type" value="Genomic_DNA"/>
</dbReference>
<keyword evidence="2 6" id="KW-0547">Nucleotide-binding</keyword>
<evidence type="ECO:0000256" key="9">
    <source>
        <dbReference type="SAM" id="Coils"/>
    </source>
</evidence>
<sequence>MIDIKLLRENPKKIEDAALAKGVKIDFDRILELDKKVRALTQEMEEISSKKNEASKQIPKASDTDRDKIIKEMKSIDADADAIKEKLTPLADELDVLMYQIPNPALADVRVAADESENEVIKTVGEKPKLAFKVRDHMELGEMLGIIDTERAAKATAARFTYLKGDGVLLQFALLQFALETVQKYGFTPVIPPNMVNAKAMRAMGYLEHGGHDEIYYLPKDNMYLVGTAEQSIGPMHMDETFAESDLPVRYAGYSACFRREAGSYGKDTKGILRVHQFDKVEMFSFVKPEESNKEHEMILGIEEELMQGLNIPYQVIKMVTGDLGLPAARKYDIEAWVPSQEKYRETHSTSTCTDFQARRLNTRYKGEGKPEFVHTLNGTAFAMGRTIIAILENNQNEDGSVNIPEILQKYMGGRKKIEVK</sequence>
<keyword evidence="4 6" id="KW-0648">Protein biosynthesis</keyword>
<keyword evidence="1 6" id="KW-0436">Ligase</keyword>
<organism evidence="11 12">
    <name type="scientific">Candidatus Uhrbacteria bacterium CG_4_9_14_0_2_um_filter_41_50</name>
    <dbReference type="NCBI Taxonomy" id="1975031"/>
    <lineage>
        <taxon>Bacteria</taxon>
        <taxon>Candidatus Uhriibacteriota</taxon>
    </lineage>
</organism>
<evidence type="ECO:0000256" key="1">
    <source>
        <dbReference type="ARBA" id="ARBA00022598"/>
    </source>
</evidence>
<dbReference type="PANTHER" id="PTHR11778">
    <property type="entry name" value="SERYL-TRNA SYNTHETASE"/>
    <property type="match status" value="1"/>
</dbReference>
<dbReference type="PRINTS" id="PR00981">
    <property type="entry name" value="TRNASYNTHSER"/>
</dbReference>
<gene>
    <name evidence="6" type="primary">serS</name>
    <name evidence="11" type="ORF">CO057_02370</name>
</gene>
<comment type="subcellular location">
    <subcellularLocation>
        <location evidence="6">Cytoplasm</location>
    </subcellularLocation>
</comment>
<feature type="binding site" evidence="6">
    <location>
        <position position="380"/>
    </location>
    <ligand>
        <name>L-serine</name>
        <dbReference type="ChEBI" id="CHEBI:33384"/>
    </ligand>
</feature>
<keyword evidence="5 6" id="KW-0030">Aminoacyl-tRNA synthetase</keyword>
<dbReference type="GO" id="GO:0016260">
    <property type="term" value="P:selenocysteine biosynthetic process"/>
    <property type="evidence" value="ECO:0007669"/>
    <property type="project" value="UniProtKB-UniRule"/>
</dbReference>
<feature type="binding site" evidence="7">
    <location>
        <position position="378"/>
    </location>
    <ligand>
        <name>L-serine</name>
        <dbReference type="ChEBI" id="CHEBI:33384"/>
    </ligand>
</feature>
<dbReference type="PROSITE" id="PS50862">
    <property type="entry name" value="AA_TRNA_LIGASE_II"/>
    <property type="match status" value="1"/>
</dbReference>
<feature type="coiled-coil region" evidence="9">
    <location>
        <begin position="30"/>
        <end position="57"/>
    </location>
</feature>
<feature type="binding site" evidence="6">
    <location>
        <position position="275"/>
    </location>
    <ligand>
        <name>ATP</name>
        <dbReference type="ChEBI" id="CHEBI:30616"/>
    </ligand>
</feature>
<dbReference type="Pfam" id="PF02403">
    <property type="entry name" value="Seryl_tRNA_N"/>
    <property type="match status" value="1"/>
</dbReference>
<feature type="binding site" evidence="7">
    <location>
        <position position="228"/>
    </location>
    <ligand>
        <name>L-serine</name>
        <dbReference type="ChEBI" id="CHEBI:33384"/>
    </ligand>
</feature>
<dbReference type="InterPro" id="IPR042103">
    <property type="entry name" value="SerRS_1_N_sf"/>
</dbReference>
<accession>A0A2M8EP09</accession>
<dbReference type="GO" id="GO:0005737">
    <property type="term" value="C:cytoplasm"/>
    <property type="evidence" value="ECO:0007669"/>
    <property type="project" value="UniProtKB-SubCell"/>
</dbReference>
<dbReference type="HAMAP" id="MF_00176">
    <property type="entry name" value="Ser_tRNA_synth_type1"/>
    <property type="match status" value="1"/>
</dbReference>
<dbReference type="NCBIfam" id="TIGR00414">
    <property type="entry name" value="serS"/>
    <property type="match status" value="1"/>
</dbReference>
<evidence type="ECO:0000256" key="3">
    <source>
        <dbReference type="ARBA" id="ARBA00022840"/>
    </source>
</evidence>
<comment type="pathway">
    <text evidence="6">Aminoacyl-tRNA biosynthesis; selenocysteinyl-tRNA(Sec) biosynthesis; L-seryl-tRNA(Sec) from L-serine and tRNA(Sec): step 1/1.</text>
</comment>
<comment type="caution">
    <text evidence="11">The sequence shown here is derived from an EMBL/GenBank/DDBJ whole genome shotgun (WGS) entry which is preliminary data.</text>
</comment>
<dbReference type="CDD" id="cd00770">
    <property type="entry name" value="SerRS_core"/>
    <property type="match status" value="1"/>
</dbReference>
<dbReference type="SUPFAM" id="SSF46589">
    <property type="entry name" value="tRNA-binding arm"/>
    <property type="match status" value="1"/>
</dbReference>
<dbReference type="InterPro" id="IPR015866">
    <property type="entry name" value="Ser-tRNA-synth_1_N"/>
</dbReference>
<feature type="binding site" evidence="6 8">
    <location>
        <begin position="346"/>
        <end position="349"/>
    </location>
    <ligand>
        <name>ATP</name>
        <dbReference type="ChEBI" id="CHEBI:30616"/>
    </ligand>
</feature>
<dbReference type="GO" id="GO:0004828">
    <property type="term" value="F:serine-tRNA ligase activity"/>
    <property type="evidence" value="ECO:0007669"/>
    <property type="project" value="UniProtKB-UniRule"/>
</dbReference>
<proteinExistence type="inferred from homology"/>
<evidence type="ECO:0000256" key="4">
    <source>
        <dbReference type="ARBA" id="ARBA00022917"/>
    </source>
</evidence>
<protein>
    <recommendedName>
        <fullName evidence="6">Serine--tRNA ligase</fullName>
        <ecNumber evidence="6">6.1.1.11</ecNumber>
    </recommendedName>
    <alternativeName>
        <fullName evidence="6">Seryl-tRNA synthetase</fullName>
        <shortName evidence="6">SerRS</shortName>
    </alternativeName>
    <alternativeName>
        <fullName evidence="6">Seryl-tRNA(Ser/Sec) synthetase</fullName>
    </alternativeName>
</protein>
<dbReference type="SUPFAM" id="SSF55681">
    <property type="entry name" value="Class II aaRS and biotin synthetases"/>
    <property type="match status" value="1"/>
</dbReference>
<evidence type="ECO:0000256" key="7">
    <source>
        <dbReference type="PIRSR" id="PIRSR001529-1"/>
    </source>
</evidence>
<dbReference type="AlphaFoldDB" id="A0A2M8EP09"/>
<comment type="domain">
    <text evidence="6">Consists of two distinct domains, a catalytic core and a N-terminal extension that is involved in tRNA binding.</text>
</comment>
<evidence type="ECO:0000313" key="11">
    <source>
        <dbReference type="EMBL" id="PJC24486.1"/>
    </source>
</evidence>
<dbReference type="InterPro" id="IPR002317">
    <property type="entry name" value="Ser-tRNA-ligase_type_1"/>
</dbReference>
<comment type="catalytic activity">
    <reaction evidence="6">
        <text>tRNA(Ser) + L-serine + ATP = L-seryl-tRNA(Ser) + AMP + diphosphate + H(+)</text>
        <dbReference type="Rhea" id="RHEA:12292"/>
        <dbReference type="Rhea" id="RHEA-COMP:9669"/>
        <dbReference type="Rhea" id="RHEA-COMP:9703"/>
        <dbReference type="ChEBI" id="CHEBI:15378"/>
        <dbReference type="ChEBI" id="CHEBI:30616"/>
        <dbReference type="ChEBI" id="CHEBI:33019"/>
        <dbReference type="ChEBI" id="CHEBI:33384"/>
        <dbReference type="ChEBI" id="CHEBI:78442"/>
        <dbReference type="ChEBI" id="CHEBI:78533"/>
        <dbReference type="ChEBI" id="CHEBI:456215"/>
        <dbReference type="EC" id="6.1.1.11"/>
    </reaction>
</comment>
<dbReference type="GO" id="GO:0006434">
    <property type="term" value="P:seryl-tRNA aminoacylation"/>
    <property type="evidence" value="ECO:0007669"/>
    <property type="project" value="UniProtKB-UniRule"/>
</dbReference>
<comment type="function">
    <text evidence="6">Catalyzes the attachment of serine to tRNA(Ser). Is also able to aminoacylate tRNA(Sec) with serine, to form the misacylated tRNA L-seryl-tRNA(Sec), which will be further converted into selenocysteinyl-tRNA(Sec).</text>
</comment>
<comment type="catalytic activity">
    <reaction evidence="6">
        <text>tRNA(Sec) + L-serine + ATP = L-seryl-tRNA(Sec) + AMP + diphosphate + H(+)</text>
        <dbReference type="Rhea" id="RHEA:42580"/>
        <dbReference type="Rhea" id="RHEA-COMP:9742"/>
        <dbReference type="Rhea" id="RHEA-COMP:10128"/>
        <dbReference type="ChEBI" id="CHEBI:15378"/>
        <dbReference type="ChEBI" id="CHEBI:30616"/>
        <dbReference type="ChEBI" id="CHEBI:33019"/>
        <dbReference type="ChEBI" id="CHEBI:33384"/>
        <dbReference type="ChEBI" id="CHEBI:78442"/>
        <dbReference type="ChEBI" id="CHEBI:78533"/>
        <dbReference type="ChEBI" id="CHEBI:456215"/>
        <dbReference type="EC" id="6.1.1.11"/>
    </reaction>
</comment>
<dbReference type="InterPro" id="IPR002314">
    <property type="entry name" value="aa-tRNA-synt_IIb"/>
</dbReference>
<dbReference type="InterPro" id="IPR006195">
    <property type="entry name" value="aa-tRNA-synth_II"/>
</dbReference>
<comment type="similarity">
    <text evidence="6">Belongs to the class-II aminoacyl-tRNA synthetase family. Type-1 seryl-tRNA synthetase subfamily.</text>
</comment>
<reference evidence="12" key="1">
    <citation type="submission" date="2017-09" db="EMBL/GenBank/DDBJ databases">
        <title>Depth-based differentiation of microbial function through sediment-hosted aquifers and enrichment of novel symbionts in the deep terrestrial subsurface.</title>
        <authorList>
            <person name="Probst A.J."/>
            <person name="Ladd B."/>
            <person name="Jarett J.K."/>
            <person name="Geller-Mcgrath D.E."/>
            <person name="Sieber C.M.K."/>
            <person name="Emerson J.B."/>
            <person name="Anantharaman K."/>
            <person name="Thomas B.C."/>
            <person name="Malmstrom R."/>
            <person name="Stieglmeier M."/>
            <person name="Klingl A."/>
            <person name="Woyke T."/>
            <person name="Ryan C.M."/>
            <person name="Banfield J.F."/>
        </authorList>
    </citation>
    <scope>NUCLEOTIDE SEQUENCE [LARGE SCALE GENOMIC DNA]</scope>
</reference>
<dbReference type="Gene3D" id="1.10.287.40">
    <property type="entry name" value="Serine-tRNA synthetase, tRNA binding domain"/>
    <property type="match status" value="1"/>
</dbReference>
<dbReference type="UniPathway" id="UPA00906">
    <property type="reaction ID" value="UER00895"/>
</dbReference>
<dbReference type="InterPro" id="IPR045864">
    <property type="entry name" value="aa-tRNA-synth_II/BPL/LPL"/>
</dbReference>
<feature type="binding site" evidence="6 8">
    <location>
        <begin position="259"/>
        <end position="261"/>
    </location>
    <ligand>
        <name>ATP</name>
        <dbReference type="ChEBI" id="CHEBI:30616"/>
    </ligand>
</feature>
<dbReference type="Gene3D" id="3.30.930.10">
    <property type="entry name" value="Bira Bifunctional Protein, Domain 2"/>
    <property type="match status" value="1"/>
</dbReference>
<dbReference type="InterPro" id="IPR010978">
    <property type="entry name" value="tRNA-bd_arm"/>
</dbReference>
<keyword evidence="3 6" id="KW-0067">ATP-binding</keyword>
<dbReference type="GO" id="GO:0005524">
    <property type="term" value="F:ATP binding"/>
    <property type="evidence" value="ECO:0007669"/>
    <property type="project" value="UniProtKB-UniRule"/>
</dbReference>
<dbReference type="Pfam" id="PF00587">
    <property type="entry name" value="tRNA-synt_2b"/>
    <property type="match status" value="1"/>
</dbReference>
<name>A0A2M8EP09_9BACT</name>
<dbReference type="PIRSF" id="PIRSF001529">
    <property type="entry name" value="Ser-tRNA-synth_IIa"/>
    <property type="match status" value="1"/>
</dbReference>